<dbReference type="EMBL" id="CP029077">
    <property type="protein sequence ID" value="QED23791.1"/>
    <property type="molecule type" value="Genomic_DNA"/>
</dbReference>
<evidence type="ECO:0000313" key="3">
    <source>
        <dbReference type="Proteomes" id="UP000321934"/>
    </source>
</evidence>
<dbReference type="RefSeq" id="WP_146821164.1">
    <property type="nucleotide sequence ID" value="NZ_CP029077.1"/>
</dbReference>
<dbReference type="PROSITE" id="PS51671">
    <property type="entry name" value="ACT"/>
    <property type="match status" value="1"/>
</dbReference>
<dbReference type="InterPro" id="IPR045865">
    <property type="entry name" value="ACT-like_dom_sf"/>
</dbReference>
<proteinExistence type="predicted"/>
<dbReference type="InterPro" id="IPR002912">
    <property type="entry name" value="ACT_dom"/>
</dbReference>
<dbReference type="SUPFAM" id="SSF55021">
    <property type="entry name" value="ACT-like"/>
    <property type="match status" value="1"/>
</dbReference>
<dbReference type="AlphaFoldDB" id="A0A5B8XIH8"/>
<protein>
    <submittedName>
        <fullName evidence="2">Acetolactate synthase 3 regulatory subunit domain protein</fullName>
    </submittedName>
</protein>
<evidence type="ECO:0000313" key="2">
    <source>
        <dbReference type="EMBL" id="QED23791.1"/>
    </source>
</evidence>
<dbReference type="Proteomes" id="UP000321934">
    <property type="component" value="Chromosome"/>
</dbReference>
<dbReference type="InterPro" id="IPR054480">
    <property type="entry name" value="AHAS_small-like_ACT"/>
</dbReference>
<dbReference type="Pfam" id="PF22629">
    <property type="entry name" value="ACT_AHAS_ss"/>
    <property type="match status" value="1"/>
</dbReference>
<organism evidence="2 3">
    <name type="scientific">Candidatus Deianiraea vastatrix</name>
    <dbReference type="NCBI Taxonomy" id="2163644"/>
    <lineage>
        <taxon>Bacteria</taxon>
        <taxon>Pseudomonadati</taxon>
        <taxon>Pseudomonadota</taxon>
        <taxon>Alphaproteobacteria</taxon>
        <taxon>Rickettsiales</taxon>
        <taxon>Candidatus Deianiraeaceae</taxon>
        <taxon>Candidatus Deianiraea</taxon>
    </lineage>
</organism>
<sequence length="81" mass="9140">MQKVEVYMTADNDEGVLVKVCNLFAARGYSIETIHAEPLNEEKTISSIAIKANLPQEKLENIKEKLMQIVPIRDVKIAILE</sequence>
<gene>
    <name evidence="2" type="ORF">Deia_01007</name>
</gene>
<feature type="domain" description="ACT" evidence="1">
    <location>
        <begin position="5"/>
        <end position="80"/>
    </location>
</feature>
<dbReference type="Gene3D" id="3.30.70.260">
    <property type="match status" value="1"/>
</dbReference>
<reference evidence="2 3" key="1">
    <citation type="journal article" date="2019" name="ISME J.">
        <title>Deianiraea, an extracellular bacterium associated with the ciliate Paramecium, suggests an alternative scenario for the evolution of Rickettsiales.</title>
        <authorList>
            <person name="Castelli M."/>
            <person name="Sabaneyeva E."/>
            <person name="Lanzoni O."/>
            <person name="Lebedeva N."/>
            <person name="Floriano A.M."/>
            <person name="Gaiarsa S."/>
            <person name="Benken K."/>
            <person name="Modeo L."/>
            <person name="Bandi C."/>
            <person name="Potekhin A."/>
            <person name="Sassera D."/>
            <person name="Petroni G."/>
        </authorList>
    </citation>
    <scope>NUCLEOTIDE SEQUENCE [LARGE SCALE GENOMIC DNA]</scope>
    <source>
        <strain evidence="2">CyL4-1</strain>
    </source>
</reference>
<dbReference type="OrthoDB" id="9787365at2"/>
<keyword evidence="3" id="KW-1185">Reference proteome</keyword>
<evidence type="ECO:0000259" key="1">
    <source>
        <dbReference type="PROSITE" id="PS51671"/>
    </source>
</evidence>
<name>A0A5B8XIH8_9RICK</name>
<accession>A0A5B8XIH8</accession>